<dbReference type="RefSeq" id="WP_144335400.1">
    <property type="nucleotide sequence ID" value="NZ_VJWA01000002.1"/>
</dbReference>
<organism evidence="2 3">
    <name type="scientific">Glacieibacterium frigidum</name>
    <dbReference type="NCBI Taxonomy" id="2593303"/>
    <lineage>
        <taxon>Bacteria</taxon>
        <taxon>Pseudomonadati</taxon>
        <taxon>Pseudomonadota</taxon>
        <taxon>Alphaproteobacteria</taxon>
        <taxon>Sphingomonadales</taxon>
        <taxon>Sphingosinicellaceae</taxon>
        <taxon>Glacieibacterium</taxon>
    </lineage>
</organism>
<protein>
    <recommendedName>
        <fullName evidence="4">Polysaccharide chain length determinant N-terminal domain-containing protein</fullName>
    </recommendedName>
</protein>
<comment type="caution">
    <text evidence="2">The sequence shown here is derived from an EMBL/GenBank/DDBJ whole genome shotgun (WGS) entry which is preliminary data.</text>
</comment>
<dbReference type="AlphaFoldDB" id="A0A552UAJ2"/>
<evidence type="ECO:0000313" key="2">
    <source>
        <dbReference type="EMBL" id="TRW15232.1"/>
    </source>
</evidence>
<accession>A0A552UAJ2</accession>
<reference evidence="2 3" key="1">
    <citation type="submission" date="2019-07" db="EMBL/GenBank/DDBJ databases">
        <title>Novel species isolated from glacier.</title>
        <authorList>
            <person name="Liu Q."/>
            <person name="Xin Y.-H."/>
        </authorList>
    </citation>
    <scope>NUCLEOTIDE SEQUENCE [LARGE SCALE GENOMIC DNA]</scope>
    <source>
        <strain evidence="2 3">LB1R16</strain>
    </source>
</reference>
<sequence length="462" mass="49436">MTMTQFLLILNAGRWRLLLCVAACVGAAMVFAMRLPPTYEARARVILELVSPDLVTGAQIGADGTESYVRTQQLLAMSERTALRVIDKLGWAENPAVIEAFNNATGGLGDIKTWAARRIMAETAAVPLEGGGTMEIVYRAPEADAAKLIAGLIRESYIETALELQTDGAARRADRYDQLAVQARARLAAAEAAYTGLQRATGTVADSAGNDLESGALGRLQTAELAAAAAGPRRRPTENAALIAQLSRQLNGLEQQIGIALTQLGPANPDYQSLLARRDATRAALSQAVAAAQNDSGIAAARRLRTETEAAYRDERARILARSPEMLKLAQALRQVTVLRADLERIMRNGAELRLQSERTQSGLVVMGDVLSSNEPVAPNIPLIATLATLFGLGLGFVSVTIDGLLRREVLGARDLEVASGVPVLGVVPAGPRGPWQERWTAVWSALRARLTRSRRLEPAEA</sequence>
<dbReference type="Proteomes" id="UP000317894">
    <property type="component" value="Unassembled WGS sequence"/>
</dbReference>
<evidence type="ECO:0000313" key="3">
    <source>
        <dbReference type="Proteomes" id="UP000317894"/>
    </source>
</evidence>
<name>A0A552UAJ2_9SPHN</name>
<keyword evidence="1" id="KW-0175">Coiled coil</keyword>
<evidence type="ECO:0000256" key="1">
    <source>
        <dbReference type="SAM" id="Coils"/>
    </source>
</evidence>
<dbReference type="PANTHER" id="PTHR32309">
    <property type="entry name" value="TYROSINE-PROTEIN KINASE"/>
    <property type="match status" value="1"/>
</dbReference>
<proteinExistence type="predicted"/>
<dbReference type="PANTHER" id="PTHR32309:SF13">
    <property type="entry name" value="FERRIC ENTEROBACTIN TRANSPORT PROTEIN FEPE"/>
    <property type="match status" value="1"/>
</dbReference>
<dbReference type="OrthoDB" id="7504426at2"/>
<dbReference type="InterPro" id="IPR050445">
    <property type="entry name" value="Bact_polysacc_biosynth/exp"/>
</dbReference>
<keyword evidence="3" id="KW-1185">Reference proteome</keyword>
<evidence type="ECO:0008006" key="4">
    <source>
        <dbReference type="Google" id="ProtNLM"/>
    </source>
</evidence>
<dbReference type="GO" id="GO:0005886">
    <property type="term" value="C:plasma membrane"/>
    <property type="evidence" value="ECO:0007669"/>
    <property type="project" value="TreeGrafter"/>
</dbReference>
<dbReference type="EMBL" id="VJWA01000002">
    <property type="protein sequence ID" value="TRW15232.1"/>
    <property type="molecule type" value="Genomic_DNA"/>
</dbReference>
<gene>
    <name evidence="2" type="ORF">FMM06_16525</name>
</gene>
<dbReference type="GO" id="GO:0004713">
    <property type="term" value="F:protein tyrosine kinase activity"/>
    <property type="evidence" value="ECO:0007669"/>
    <property type="project" value="TreeGrafter"/>
</dbReference>
<feature type="coiled-coil region" evidence="1">
    <location>
        <begin position="173"/>
        <end position="200"/>
    </location>
</feature>